<reference evidence="3" key="1">
    <citation type="submission" date="2022-07" db="EMBL/GenBank/DDBJ databases">
        <title>Genome Sequence of Leucocoprinus birnbaumii.</title>
        <authorList>
            <person name="Buettner E."/>
        </authorList>
    </citation>
    <scope>NUCLEOTIDE SEQUENCE</scope>
    <source>
        <strain evidence="3">VT141</strain>
    </source>
</reference>
<proteinExistence type="predicted"/>
<dbReference type="Gene3D" id="2.80.10.50">
    <property type="match status" value="1"/>
</dbReference>
<feature type="chain" id="PRO_5041986175" description="Ricin B lectin domain-containing protein" evidence="1">
    <location>
        <begin position="18"/>
        <end position="148"/>
    </location>
</feature>
<evidence type="ECO:0000313" key="4">
    <source>
        <dbReference type="Proteomes" id="UP001213000"/>
    </source>
</evidence>
<dbReference type="AlphaFoldDB" id="A0AAD5VWC8"/>
<dbReference type="EMBL" id="JANIEX010000228">
    <property type="protein sequence ID" value="KAJ3570612.1"/>
    <property type="molecule type" value="Genomic_DNA"/>
</dbReference>
<feature type="signal peptide" evidence="1">
    <location>
        <begin position="1"/>
        <end position="17"/>
    </location>
</feature>
<gene>
    <name evidence="3" type="ORF">NP233_g4290</name>
</gene>
<dbReference type="InterPro" id="IPR035992">
    <property type="entry name" value="Ricin_B-like_lectins"/>
</dbReference>
<feature type="domain" description="Ricin B lectin" evidence="2">
    <location>
        <begin position="18"/>
        <end position="148"/>
    </location>
</feature>
<evidence type="ECO:0000313" key="3">
    <source>
        <dbReference type="EMBL" id="KAJ3570612.1"/>
    </source>
</evidence>
<dbReference type="CDD" id="cd00161">
    <property type="entry name" value="beta-trefoil_Ricin-like"/>
    <property type="match status" value="1"/>
</dbReference>
<dbReference type="Pfam" id="PF00652">
    <property type="entry name" value="Ricin_B_lectin"/>
    <property type="match status" value="1"/>
</dbReference>
<dbReference type="SUPFAM" id="SSF50370">
    <property type="entry name" value="Ricin B-like lectins"/>
    <property type="match status" value="1"/>
</dbReference>
<evidence type="ECO:0000259" key="2">
    <source>
        <dbReference type="SMART" id="SM00458"/>
    </source>
</evidence>
<keyword evidence="1" id="KW-0732">Signal</keyword>
<keyword evidence="4" id="KW-1185">Reference proteome</keyword>
<evidence type="ECO:0000256" key="1">
    <source>
        <dbReference type="SAM" id="SignalP"/>
    </source>
</evidence>
<dbReference type="PROSITE" id="PS50231">
    <property type="entry name" value="RICIN_B_LECTIN"/>
    <property type="match status" value="1"/>
</dbReference>
<accession>A0AAD5VWC8</accession>
<organism evidence="3 4">
    <name type="scientific">Leucocoprinus birnbaumii</name>
    <dbReference type="NCBI Taxonomy" id="56174"/>
    <lineage>
        <taxon>Eukaryota</taxon>
        <taxon>Fungi</taxon>
        <taxon>Dikarya</taxon>
        <taxon>Basidiomycota</taxon>
        <taxon>Agaricomycotina</taxon>
        <taxon>Agaricomycetes</taxon>
        <taxon>Agaricomycetidae</taxon>
        <taxon>Agaricales</taxon>
        <taxon>Agaricineae</taxon>
        <taxon>Agaricaceae</taxon>
        <taxon>Leucocoprinus</taxon>
    </lineage>
</organism>
<dbReference type="Proteomes" id="UP001213000">
    <property type="component" value="Unassembled WGS sequence"/>
</dbReference>
<dbReference type="SMART" id="SM00458">
    <property type="entry name" value="RICIN"/>
    <property type="match status" value="1"/>
</dbReference>
<sequence>MKLPAISLLAFVAFVSGQTVLHPISSTTNKCLEVRGNVQVNGTPVQIFDCNGTPAQQWIINANETAVRLANSPFCLDAGDSPANGTQMKIWECFVNLPAQEWFFTADSRIALFNQGFCLDLTNGNLTNTNVVQIWKCTDGDVNQIWTP</sequence>
<name>A0AAD5VWC8_9AGAR</name>
<comment type="caution">
    <text evidence="3">The sequence shown here is derived from an EMBL/GenBank/DDBJ whole genome shotgun (WGS) entry which is preliminary data.</text>
</comment>
<protein>
    <recommendedName>
        <fullName evidence="2">Ricin B lectin domain-containing protein</fullName>
    </recommendedName>
</protein>
<dbReference type="InterPro" id="IPR000772">
    <property type="entry name" value="Ricin_B_lectin"/>
</dbReference>